<protein>
    <submittedName>
        <fullName evidence="1">Uncharacterized protein</fullName>
    </submittedName>
</protein>
<feature type="non-terminal residue" evidence="1">
    <location>
        <position position="1"/>
    </location>
</feature>
<gene>
    <name evidence="1" type="ORF">S01H4_58660</name>
</gene>
<dbReference type="AlphaFoldDB" id="X1EGN8"/>
<reference evidence="1" key="1">
    <citation type="journal article" date="2014" name="Front. Microbiol.">
        <title>High frequency of phylogenetically diverse reductive dehalogenase-homologous genes in deep subseafloor sedimentary metagenomes.</title>
        <authorList>
            <person name="Kawai M."/>
            <person name="Futagami T."/>
            <person name="Toyoda A."/>
            <person name="Takaki Y."/>
            <person name="Nishi S."/>
            <person name="Hori S."/>
            <person name="Arai W."/>
            <person name="Tsubouchi T."/>
            <person name="Morono Y."/>
            <person name="Uchiyama I."/>
            <person name="Ito T."/>
            <person name="Fujiyama A."/>
            <person name="Inagaki F."/>
            <person name="Takami H."/>
        </authorList>
    </citation>
    <scope>NUCLEOTIDE SEQUENCE</scope>
    <source>
        <strain evidence="1">Expedition CK06-06</strain>
    </source>
</reference>
<comment type="caution">
    <text evidence="1">The sequence shown here is derived from an EMBL/GenBank/DDBJ whole genome shotgun (WGS) entry which is preliminary data.</text>
</comment>
<dbReference type="EMBL" id="BART01034294">
    <property type="protein sequence ID" value="GAH16314.1"/>
    <property type="molecule type" value="Genomic_DNA"/>
</dbReference>
<evidence type="ECO:0000313" key="1">
    <source>
        <dbReference type="EMBL" id="GAH16314.1"/>
    </source>
</evidence>
<sequence length="87" mass="10037">LFFILLLLRNFYINKNYNNLPINRIQSIIVKSSALKSPNIKTISLFPYQVFSYLNMKIVEILHLLIGLNDNINSIPIGHQNSIAIDH</sequence>
<proteinExistence type="predicted"/>
<organism evidence="1">
    <name type="scientific">marine sediment metagenome</name>
    <dbReference type="NCBI Taxonomy" id="412755"/>
    <lineage>
        <taxon>unclassified sequences</taxon>
        <taxon>metagenomes</taxon>
        <taxon>ecological metagenomes</taxon>
    </lineage>
</organism>
<accession>X1EGN8</accession>
<name>X1EGN8_9ZZZZ</name>